<feature type="transmembrane region" description="Helical" evidence="1">
    <location>
        <begin position="71"/>
        <end position="89"/>
    </location>
</feature>
<dbReference type="AlphaFoldDB" id="A0A1G2QGT6"/>
<evidence type="ECO:0000313" key="2">
    <source>
        <dbReference type="EMBL" id="OHA59785.1"/>
    </source>
</evidence>
<evidence type="ECO:0000313" key="3">
    <source>
        <dbReference type="Proteomes" id="UP000177838"/>
    </source>
</evidence>
<protein>
    <recommendedName>
        <fullName evidence="4">DUF2238 domain-containing protein</fullName>
    </recommendedName>
</protein>
<dbReference type="InterPro" id="IPR014509">
    <property type="entry name" value="YjdF-like"/>
</dbReference>
<dbReference type="Pfam" id="PF09997">
    <property type="entry name" value="DUF2238"/>
    <property type="match status" value="1"/>
</dbReference>
<reference evidence="2 3" key="1">
    <citation type="journal article" date="2016" name="Nat. Commun.">
        <title>Thousands of microbial genomes shed light on interconnected biogeochemical processes in an aquifer system.</title>
        <authorList>
            <person name="Anantharaman K."/>
            <person name="Brown C.T."/>
            <person name="Hug L.A."/>
            <person name="Sharon I."/>
            <person name="Castelle C.J."/>
            <person name="Probst A.J."/>
            <person name="Thomas B.C."/>
            <person name="Singh A."/>
            <person name="Wilkins M.J."/>
            <person name="Karaoz U."/>
            <person name="Brodie E.L."/>
            <person name="Williams K.H."/>
            <person name="Hubbard S.S."/>
            <person name="Banfield J.F."/>
        </authorList>
    </citation>
    <scope>NUCLEOTIDE SEQUENCE [LARGE SCALE GENOMIC DNA]</scope>
</reference>
<keyword evidence="1" id="KW-0472">Membrane</keyword>
<feature type="transmembrane region" description="Helical" evidence="1">
    <location>
        <begin position="109"/>
        <end position="138"/>
    </location>
</feature>
<organism evidence="2 3">
    <name type="scientific">Candidatus Vogelbacteria bacterium RIFOXYD1_FULL_46_19</name>
    <dbReference type="NCBI Taxonomy" id="1802439"/>
    <lineage>
        <taxon>Bacteria</taxon>
        <taxon>Candidatus Vogeliibacteriota</taxon>
    </lineage>
</organism>
<dbReference type="STRING" id="1802439.A2589_03010"/>
<keyword evidence="1" id="KW-1133">Transmembrane helix</keyword>
<feature type="transmembrane region" description="Helical" evidence="1">
    <location>
        <begin position="7"/>
        <end position="29"/>
    </location>
</feature>
<dbReference type="Proteomes" id="UP000177838">
    <property type="component" value="Unassembled WGS sequence"/>
</dbReference>
<proteinExistence type="predicted"/>
<comment type="caution">
    <text evidence="2">The sequence shown here is derived from an EMBL/GenBank/DDBJ whole genome shotgun (WGS) entry which is preliminary data.</text>
</comment>
<evidence type="ECO:0000256" key="1">
    <source>
        <dbReference type="SAM" id="Phobius"/>
    </source>
</evidence>
<feature type="transmembrane region" description="Helical" evidence="1">
    <location>
        <begin position="35"/>
        <end position="59"/>
    </location>
</feature>
<sequence length="149" mass="17030">MSRLLKLYITTGLVTAVTVGLGLAAYHFFWFWHFWWFDVLLHLLAGLSIGLISLSVYVLVNRLKGDNLRDLKYILSVTIIAVAVTGIIWELLEFQIDQSWATRISIKQLVVLQIGFWDTIGDLVWDLLGAVLAGLIFYHQSPRLNRLDN</sequence>
<name>A0A1G2QGT6_9BACT</name>
<gene>
    <name evidence="2" type="ORF">A2589_03010</name>
</gene>
<dbReference type="EMBL" id="MHTK01000005">
    <property type="protein sequence ID" value="OHA59785.1"/>
    <property type="molecule type" value="Genomic_DNA"/>
</dbReference>
<keyword evidence="1" id="KW-0812">Transmembrane</keyword>
<accession>A0A1G2QGT6</accession>
<evidence type="ECO:0008006" key="4">
    <source>
        <dbReference type="Google" id="ProtNLM"/>
    </source>
</evidence>